<feature type="transmembrane region" description="Helical" evidence="6">
    <location>
        <begin position="144"/>
        <end position="162"/>
    </location>
</feature>
<sequence length="333" mass="36507">MRSHEERTVAPSGTRPASRRDDPSAPRRRSRHGPVAQLLIAWSPLSLILIAYAVAGWISAPLDPDDPAEQVNRLGFRLHTQGPATVDRLLFGEHPSAWLQDRLLGSTPHWYDALAALVYVTHFVTIPVLTAVAWFALRERFARWLATVVAFTVVGITGYVVYPATPPWLTRDDGVRVAQRSSAFGWDYLHLHPVTRLLDLAQAVSNPVAAMPSLHAGSALLVALFAWPSVRPRWRAVLMAYALLMAATLVYTGEHYVVDVVAGWATAVTALTLGRTAERWWRARRDRDETTVPDPDQDGGPTTGPGTLPPVASRARSSTLQRSPPRAGYAVGT</sequence>
<dbReference type="SUPFAM" id="SSF48317">
    <property type="entry name" value="Acid phosphatase/Vanadium-dependent haloperoxidase"/>
    <property type="match status" value="1"/>
</dbReference>
<name>A0A6G6WEQ9_9ACTN</name>
<comment type="subcellular location">
    <subcellularLocation>
        <location evidence="1">Membrane</location>
        <topology evidence="1">Multi-pass membrane protein</topology>
    </subcellularLocation>
</comment>
<feature type="domain" description="Inositolphosphotransferase Aur1/Ipt1" evidence="7">
    <location>
        <begin position="94"/>
        <end position="272"/>
    </location>
</feature>
<dbReference type="GO" id="GO:0016020">
    <property type="term" value="C:membrane"/>
    <property type="evidence" value="ECO:0007669"/>
    <property type="project" value="UniProtKB-SubCell"/>
</dbReference>
<dbReference type="Proteomes" id="UP000502996">
    <property type="component" value="Chromosome"/>
</dbReference>
<feature type="transmembrane region" description="Helical" evidence="6">
    <location>
        <begin position="257"/>
        <end position="277"/>
    </location>
</feature>
<evidence type="ECO:0000256" key="1">
    <source>
        <dbReference type="ARBA" id="ARBA00004141"/>
    </source>
</evidence>
<keyword evidence="4 6" id="KW-0472">Membrane</keyword>
<dbReference type="KEGG" id="nano:G5V58_13845"/>
<feature type="transmembrane region" description="Helical" evidence="6">
    <location>
        <begin position="234"/>
        <end position="251"/>
    </location>
</feature>
<feature type="region of interest" description="Disordered" evidence="5">
    <location>
        <begin position="1"/>
        <end position="30"/>
    </location>
</feature>
<feature type="transmembrane region" description="Helical" evidence="6">
    <location>
        <begin position="35"/>
        <end position="58"/>
    </location>
</feature>
<evidence type="ECO:0000256" key="3">
    <source>
        <dbReference type="ARBA" id="ARBA00022989"/>
    </source>
</evidence>
<feature type="compositionally biased region" description="Low complexity" evidence="5">
    <location>
        <begin position="292"/>
        <end position="310"/>
    </location>
</feature>
<dbReference type="Pfam" id="PF14378">
    <property type="entry name" value="PAP2_3"/>
    <property type="match status" value="1"/>
</dbReference>
<feature type="transmembrane region" description="Helical" evidence="6">
    <location>
        <begin position="208"/>
        <end position="227"/>
    </location>
</feature>
<evidence type="ECO:0000313" key="8">
    <source>
        <dbReference type="EMBL" id="QIG43699.1"/>
    </source>
</evidence>
<dbReference type="Gene3D" id="1.20.144.10">
    <property type="entry name" value="Phosphatidic acid phosphatase type 2/haloperoxidase"/>
    <property type="match status" value="1"/>
</dbReference>
<reference evidence="8 9" key="1">
    <citation type="submission" date="2020-02" db="EMBL/GenBank/DDBJ databases">
        <title>Full genome sequence of Nocardioides sp. R-3366.</title>
        <authorList>
            <person name="Im W.-T."/>
        </authorList>
    </citation>
    <scope>NUCLEOTIDE SEQUENCE [LARGE SCALE GENOMIC DNA]</scope>
    <source>
        <strain evidence="8 9">R-3366</strain>
    </source>
</reference>
<keyword evidence="9" id="KW-1185">Reference proteome</keyword>
<evidence type="ECO:0000256" key="2">
    <source>
        <dbReference type="ARBA" id="ARBA00022692"/>
    </source>
</evidence>
<gene>
    <name evidence="8" type="ORF">G5V58_13845</name>
</gene>
<dbReference type="InterPro" id="IPR036938">
    <property type="entry name" value="PAP2/HPO_sf"/>
</dbReference>
<keyword evidence="2 6" id="KW-0812">Transmembrane</keyword>
<proteinExistence type="predicted"/>
<dbReference type="PANTHER" id="PTHR31310:SF7">
    <property type="entry name" value="PA-PHOSPHATASE RELATED-FAMILY PROTEIN DDB_G0268928"/>
    <property type="match status" value="1"/>
</dbReference>
<keyword evidence="3 6" id="KW-1133">Transmembrane helix</keyword>
<accession>A0A6G6WEQ9</accession>
<protein>
    <submittedName>
        <fullName evidence="8">Inositol phosphorylceramide synthase</fullName>
    </submittedName>
</protein>
<evidence type="ECO:0000259" key="7">
    <source>
        <dbReference type="Pfam" id="PF14378"/>
    </source>
</evidence>
<evidence type="ECO:0000256" key="6">
    <source>
        <dbReference type="SAM" id="Phobius"/>
    </source>
</evidence>
<dbReference type="RefSeq" id="WP_165233709.1">
    <property type="nucleotide sequence ID" value="NZ_CP049257.1"/>
</dbReference>
<organism evidence="8 9">
    <name type="scientific">Nocardioides anomalus</name>
    <dbReference type="NCBI Taxonomy" id="2712223"/>
    <lineage>
        <taxon>Bacteria</taxon>
        <taxon>Bacillati</taxon>
        <taxon>Actinomycetota</taxon>
        <taxon>Actinomycetes</taxon>
        <taxon>Propionibacteriales</taxon>
        <taxon>Nocardioidaceae</taxon>
        <taxon>Nocardioides</taxon>
    </lineage>
</organism>
<dbReference type="PANTHER" id="PTHR31310">
    <property type="match status" value="1"/>
</dbReference>
<dbReference type="EMBL" id="CP049257">
    <property type="protein sequence ID" value="QIG43699.1"/>
    <property type="molecule type" value="Genomic_DNA"/>
</dbReference>
<dbReference type="CDD" id="cd03386">
    <property type="entry name" value="PAP2_Aur1_like"/>
    <property type="match status" value="1"/>
</dbReference>
<evidence type="ECO:0000313" key="9">
    <source>
        <dbReference type="Proteomes" id="UP000502996"/>
    </source>
</evidence>
<feature type="region of interest" description="Disordered" evidence="5">
    <location>
        <begin position="284"/>
        <end position="333"/>
    </location>
</feature>
<evidence type="ECO:0000256" key="5">
    <source>
        <dbReference type="SAM" id="MobiDB-lite"/>
    </source>
</evidence>
<dbReference type="InterPro" id="IPR052185">
    <property type="entry name" value="IPC_Synthase-Related"/>
</dbReference>
<dbReference type="InterPro" id="IPR026841">
    <property type="entry name" value="Aur1/Ipt1"/>
</dbReference>
<feature type="transmembrane region" description="Helical" evidence="6">
    <location>
        <begin position="113"/>
        <end position="137"/>
    </location>
</feature>
<dbReference type="AlphaFoldDB" id="A0A6G6WEQ9"/>
<evidence type="ECO:0000256" key="4">
    <source>
        <dbReference type="ARBA" id="ARBA00023136"/>
    </source>
</evidence>